<keyword evidence="15" id="KW-1185">Reference proteome</keyword>
<feature type="transmembrane region" description="Helical" evidence="12">
    <location>
        <begin position="670"/>
        <end position="691"/>
    </location>
</feature>
<keyword evidence="11" id="KW-0807">Transducer</keyword>
<dbReference type="PRINTS" id="PR01535">
    <property type="entry name" value="VOMERONASL2R"/>
</dbReference>
<dbReference type="InterPro" id="IPR011500">
    <property type="entry name" value="GPCR_3_9-Cys_dom"/>
</dbReference>
<dbReference type="PANTHER" id="PTHR24061:SF599">
    <property type="entry name" value="G-PROTEIN COUPLED RECEPTORS FAMILY 3 PROFILE DOMAIN-CONTAINING PROTEIN"/>
    <property type="match status" value="1"/>
</dbReference>
<dbReference type="EMBL" id="JAOTOJ010000008">
    <property type="protein sequence ID" value="KAK9397839.1"/>
    <property type="molecule type" value="Genomic_DNA"/>
</dbReference>
<dbReference type="InterPro" id="IPR017979">
    <property type="entry name" value="GPCR_3_CS"/>
</dbReference>
<name>A0AAW1B7A7_CROAD</name>
<evidence type="ECO:0000256" key="10">
    <source>
        <dbReference type="ARBA" id="ARBA00023180"/>
    </source>
</evidence>
<organism evidence="14 15">
    <name type="scientific">Crotalus adamanteus</name>
    <name type="common">Eastern diamondback rattlesnake</name>
    <dbReference type="NCBI Taxonomy" id="8729"/>
    <lineage>
        <taxon>Eukaryota</taxon>
        <taxon>Metazoa</taxon>
        <taxon>Chordata</taxon>
        <taxon>Craniata</taxon>
        <taxon>Vertebrata</taxon>
        <taxon>Euteleostomi</taxon>
        <taxon>Lepidosauria</taxon>
        <taxon>Squamata</taxon>
        <taxon>Bifurcata</taxon>
        <taxon>Unidentata</taxon>
        <taxon>Episquamata</taxon>
        <taxon>Toxicofera</taxon>
        <taxon>Serpentes</taxon>
        <taxon>Colubroidea</taxon>
        <taxon>Viperidae</taxon>
        <taxon>Crotalinae</taxon>
        <taxon>Crotalus</taxon>
    </lineage>
</organism>
<dbReference type="FunFam" id="2.10.50.30:FF:000002">
    <property type="entry name" value="Vomeronasal 2 receptor, h1"/>
    <property type="match status" value="1"/>
</dbReference>
<evidence type="ECO:0000256" key="6">
    <source>
        <dbReference type="ARBA" id="ARBA00022989"/>
    </source>
</evidence>
<comment type="similarity">
    <text evidence="2">Belongs to the G-protein coupled receptor 3 family.</text>
</comment>
<dbReference type="GO" id="GO:0004930">
    <property type="term" value="F:G protein-coupled receptor activity"/>
    <property type="evidence" value="ECO:0007669"/>
    <property type="project" value="UniProtKB-KW"/>
</dbReference>
<comment type="subcellular location">
    <subcellularLocation>
        <location evidence="1">Cell membrane</location>
        <topology evidence="1">Multi-pass membrane protein</topology>
    </subcellularLocation>
</comment>
<evidence type="ECO:0000313" key="14">
    <source>
        <dbReference type="EMBL" id="KAK9397839.1"/>
    </source>
</evidence>
<evidence type="ECO:0000256" key="12">
    <source>
        <dbReference type="SAM" id="Phobius"/>
    </source>
</evidence>
<dbReference type="CDD" id="cd15283">
    <property type="entry name" value="7tmC_V2R_pheromone"/>
    <property type="match status" value="1"/>
</dbReference>
<feature type="transmembrane region" description="Helical" evidence="12">
    <location>
        <begin position="792"/>
        <end position="815"/>
    </location>
</feature>
<evidence type="ECO:0000256" key="3">
    <source>
        <dbReference type="ARBA" id="ARBA00022475"/>
    </source>
</evidence>
<feature type="transmembrane region" description="Helical" evidence="12">
    <location>
        <begin position="703"/>
        <end position="727"/>
    </location>
</feature>
<dbReference type="InterPro" id="IPR028082">
    <property type="entry name" value="Peripla_BP_I"/>
</dbReference>
<dbReference type="Pfam" id="PF01094">
    <property type="entry name" value="ANF_receptor"/>
    <property type="match status" value="1"/>
</dbReference>
<dbReference type="AlphaFoldDB" id="A0AAW1B7A7"/>
<keyword evidence="3" id="KW-1003">Cell membrane</keyword>
<dbReference type="PROSITE" id="PS00981">
    <property type="entry name" value="G_PROTEIN_RECEP_F3_3"/>
    <property type="match status" value="1"/>
</dbReference>
<keyword evidence="9 14" id="KW-0675">Receptor</keyword>
<reference evidence="14 15" key="1">
    <citation type="journal article" date="2024" name="Proc. Natl. Acad. Sci. U.S.A.">
        <title>The genetic regulatory architecture and epigenomic basis for age-related changes in rattlesnake venom.</title>
        <authorList>
            <person name="Hogan M.P."/>
            <person name="Holding M.L."/>
            <person name="Nystrom G.S."/>
            <person name="Colston T.J."/>
            <person name="Bartlett D.A."/>
            <person name="Mason A.J."/>
            <person name="Ellsworth S.A."/>
            <person name="Rautsaw R.M."/>
            <person name="Lawrence K.C."/>
            <person name="Strickland J.L."/>
            <person name="He B."/>
            <person name="Fraser P."/>
            <person name="Margres M.J."/>
            <person name="Gilbert D.M."/>
            <person name="Gibbs H.L."/>
            <person name="Parkinson C.L."/>
            <person name="Rokyta D.R."/>
        </authorList>
    </citation>
    <scope>NUCLEOTIDE SEQUENCE [LARGE SCALE GENOMIC DNA]</scope>
    <source>
        <strain evidence="14">DRR0105</strain>
    </source>
</reference>
<keyword evidence="8 12" id="KW-0472">Membrane</keyword>
<dbReference type="SUPFAM" id="SSF53822">
    <property type="entry name" value="Periplasmic binding protein-like I"/>
    <property type="match status" value="1"/>
</dbReference>
<evidence type="ECO:0000256" key="8">
    <source>
        <dbReference type="ARBA" id="ARBA00023136"/>
    </source>
</evidence>
<feature type="transmembrane region" description="Helical" evidence="12">
    <location>
        <begin position="747"/>
        <end position="766"/>
    </location>
</feature>
<dbReference type="PRINTS" id="PR00248">
    <property type="entry name" value="GPCRMGR"/>
</dbReference>
<evidence type="ECO:0000256" key="9">
    <source>
        <dbReference type="ARBA" id="ARBA00023170"/>
    </source>
</evidence>
<evidence type="ECO:0000256" key="2">
    <source>
        <dbReference type="ARBA" id="ARBA00007242"/>
    </source>
</evidence>
<comment type="caution">
    <text evidence="14">The sequence shown here is derived from an EMBL/GenBank/DDBJ whole genome shotgun (WGS) entry which is preliminary data.</text>
</comment>
<dbReference type="InterPro" id="IPR000337">
    <property type="entry name" value="GPCR_3"/>
</dbReference>
<dbReference type="InterPro" id="IPR017978">
    <property type="entry name" value="GPCR_3_C"/>
</dbReference>
<keyword evidence="10" id="KW-0325">Glycoprotein</keyword>
<dbReference type="InterPro" id="IPR001828">
    <property type="entry name" value="ANF_lig-bd_rcpt"/>
</dbReference>
<feature type="transmembrane region" description="Helical" evidence="12">
    <location>
        <begin position="827"/>
        <end position="847"/>
    </location>
</feature>
<dbReference type="FunFam" id="3.40.50.2300:FF:000024">
    <property type="entry name" value="Vomeronasal 2, receptor 73"/>
    <property type="match status" value="1"/>
</dbReference>
<evidence type="ECO:0000313" key="15">
    <source>
        <dbReference type="Proteomes" id="UP001474421"/>
    </source>
</evidence>
<dbReference type="PROSITE" id="PS50259">
    <property type="entry name" value="G_PROTEIN_RECEP_F3_4"/>
    <property type="match status" value="1"/>
</dbReference>
<dbReference type="Pfam" id="PF00003">
    <property type="entry name" value="7tm_3"/>
    <property type="match status" value="1"/>
</dbReference>
<keyword evidence="6 12" id="KW-1133">Transmembrane helix</keyword>
<accession>A0AAW1B7A7</accession>
<dbReference type="GO" id="GO:0005886">
    <property type="term" value="C:plasma membrane"/>
    <property type="evidence" value="ECO:0007669"/>
    <property type="project" value="UniProtKB-SubCell"/>
</dbReference>
<keyword evidence="5" id="KW-0732">Signal</keyword>
<dbReference type="Proteomes" id="UP001474421">
    <property type="component" value="Unassembled WGS sequence"/>
</dbReference>
<evidence type="ECO:0000256" key="4">
    <source>
        <dbReference type="ARBA" id="ARBA00022692"/>
    </source>
</evidence>
<evidence type="ECO:0000259" key="13">
    <source>
        <dbReference type="PROSITE" id="PS50259"/>
    </source>
</evidence>
<evidence type="ECO:0000256" key="1">
    <source>
        <dbReference type="ARBA" id="ARBA00004651"/>
    </source>
</evidence>
<dbReference type="Gene3D" id="3.40.50.2300">
    <property type="match status" value="2"/>
</dbReference>
<evidence type="ECO:0000256" key="7">
    <source>
        <dbReference type="ARBA" id="ARBA00023040"/>
    </source>
</evidence>
<proteinExistence type="inferred from homology"/>
<gene>
    <name evidence="14" type="ORF">NXF25_021200</name>
</gene>
<feature type="transmembrane region" description="Helical" evidence="12">
    <location>
        <begin position="859"/>
        <end position="882"/>
    </location>
</feature>
<dbReference type="InterPro" id="IPR004073">
    <property type="entry name" value="GPCR_3_vmron_rcpt_2"/>
</dbReference>
<dbReference type="InterPro" id="IPR038550">
    <property type="entry name" value="GPCR_3_9-Cys_sf"/>
</dbReference>
<feature type="transmembrane region" description="Helical" evidence="12">
    <location>
        <begin position="633"/>
        <end position="658"/>
    </location>
</feature>
<keyword evidence="4 12" id="KW-0812">Transmembrane</keyword>
<dbReference type="Pfam" id="PF07562">
    <property type="entry name" value="NCD3G"/>
    <property type="match status" value="1"/>
</dbReference>
<sequence length="898" mass="102138">MEYCISSCPILNAYSYGVNRWLRDKLVCKMILLFASVAILSLCDTRLAKCSIGNQPLIKHKQYHSEDLVIAGISVLIYMMSEKVTFTRNPSNELVDDFVLYMQNYQHNLALEFAVKEINENSKILPNTTLGIHISNSYVLAKWIYLASMELLSTKGKFIPNYKCDLKDNIISVIAGHNAYIGRFMSNVLSIYKVPQLIYGAAAEMDDKMQAAFFHQLFPNEDLQIMGIIQLLLHFKWKWIGLITQNPGRGKKFIQNRLNMFSQKGICFDFIKEMSKEPDTNDIEDQLDGYFMIYKIIMRTTATVVIIYCENEDMPFFRMLPYISEYVDLPMKRKDKVWIMPAQMEFTSIPFQRTRGMDFIHGALTLAVSSKEIVGFKKFIQMKKPSSEEDSLTRVFWEHAFECTFPNAGLDEDCGNKCTGEESLETLPKCLFETSISGQSYSIYNAVYAVAHALQAMLSSKCRKRGHPWELRRLSQQSWQFHWYLRTISFNNSAGEIIFFDERGELATGFDVINWVTFSNQSFHQIKVGNIAPVALPQNFLTISAEEIIWPTMFNQAQPFSMCNPQCLSGSSKIIIEGKPFCCYDCLKCPEGKISTNTDADGCFSCSEDEYPNKGHTFCIPKRITFLSYKESLGISLTAMAFFSSFITALVLHIFIKYQDTPIVKANNRNLTYILLISLFLSFLCTLLFIGQPDQVKCLMQQTSFGIIFSVALSCILGKTIIVVLAFMATKPGSKMRKWVGKRLANIIVLSCSLVQATFSGVWLAISPPFPHSDMHSIAEEIVLECNEGSAIMFYTVLGFMGFLTVISFTVAFFARKLPDSFNEAKFITFSMLVFCSVWISFFPTYLSTKGKYMVAVEIFSILASAAGLLCCIFAPKCYIIVLRPDLNRKEQLIKKQN</sequence>
<protein>
    <submittedName>
        <fullName evidence="14">Type-2 vomeronasal receptor</fullName>
    </submittedName>
</protein>
<keyword evidence="7" id="KW-0297">G-protein coupled receptor</keyword>
<dbReference type="InterPro" id="IPR000068">
    <property type="entry name" value="GPCR_3_Ca_sens_rcpt-rel"/>
</dbReference>
<dbReference type="Gene3D" id="2.10.50.30">
    <property type="entry name" value="GPCR, family 3, nine cysteines domain"/>
    <property type="match status" value="1"/>
</dbReference>
<evidence type="ECO:0000256" key="5">
    <source>
        <dbReference type="ARBA" id="ARBA00022729"/>
    </source>
</evidence>
<dbReference type="PANTHER" id="PTHR24061">
    <property type="entry name" value="CALCIUM-SENSING RECEPTOR-RELATED"/>
    <property type="match status" value="1"/>
</dbReference>
<feature type="domain" description="G-protein coupled receptors family 3 profile" evidence="13">
    <location>
        <begin position="633"/>
        <end position="897"/>
    </location>
</feature>
<evidence type="ECO:0000256" key="11">
    <source>
        <dbReference type="ARBA" id="ARBA00023224"/>
    </source>
</evidence>